<dbReference type="Gene3D" id="3.40.640.10">
    <property type="entry name" value="Type I PLP-dependent aspartate aminotransferase-like (Major domain)"/>
    <property type="match status" value="1"/>
</dbReference>
<dbReference type="InterPro" id="IPR015421">
    <property type="entry name" value="PyrdxlP-dep_Trfase_major"/>
</dbReference>
<dbReference type="InterPro" id="IPR000653">
    <property type="entry name" value="DegT/StrS_aminotransferase"/>
</dbReference>
<comment type="similarity">
    <text evidence="5">Belongs to the DegT/DnrJ/EryC1 family. L-glutamine:2-deoxy-scyllo-inosose/scyllo-inosose aminotransferase subfamily.</text>
</comment>
<dbReference type="PANTHER" id="PTHR30244:SF34">
    <property type="entry name" value="DTDP-4-AMINO-4,6-DIDEOXYGALACTOSE TRANSAMINASE"/>
    <property type="match status" value="1"/>
</dbReference>
<evidence type="ECO:0000256" key="4">
    <source>
        <dbReference type="ARBA" id="ARBA00022898"/>
    </source>
</evidence>
<dbReference type="EMBL" id="VCHX02000150">
    <property type="protein sequence ID" value="TPQ19925.1"/>
    <property type="molecule type" value="Genomic_DNA"/>
</dbReference>
<accession>A0A505DDX0</accession>
<reference evidence="6 7" key="1">
    <citation type="submission" date="2019-06" db="EMBL/GenBank/DDBJ databases">
        <title>Streptomyces sporangiiformans sp. nov., a novel actinomycete isolated from soil in Mount Song.</title>
        <authorList>
            <person name="Han L."/>
        </authorList>
    </citation>
    <scope>NUCLEOTIDE SEQUENCE [LARGE SCALE GENOMIC DNA]</scope>
    <source>
        <strain evidence="6 7">NEAU-SSA 1</strain>
    </source>
</reference>
<dbReference type="Proteomes" id="UP000317378">
    <property type="component" value="Unassembled WGS sequence"/>
</dbReference>
<gene>
    <name evidence="6" type="ORF">FGD71_023045</name>
</gene>
<organism evidence="6 7">
    <name type="scientific">Streptomyces sporangiiformans</name>
    <dbReference type="NCBI Taxonomy" id="2315329"/>
    <lineage>
        <taxon>Bacteria</taxon>
        <taxon>Bacillati</taxon>
        <taxon>Actinomycetota</taxon>
        <taxon>Actinomycetes</taxon>
        <taxon>Kitasatosporales</taxon>
        <taxon>Streptomycetaceae</taxon>
        <taxon>Streptomyces</taxon>
    </lineage>
</organism>
<proteinExistence type="inferred from homology"/>
<dbReference type="PANTHER" id="PTHR30244">
    <property type="entry name" value="TRANSAMINASE"/>
    <property type="match status" value="1"/>
</dbReference>
<dbReference type="OrthoDB" id="3520271at2"/>
<comment type="cofactor">
    <cofactor evidence="1">
        <name>pyridoxal 5'-phosphate</name>
        <dbReference type="ChEBI" id="CHEBI:597326"/>
    </cofactor>
</comment>
<dbReference type="GO" id="GO:0008483">
    <property type="term" value="F:transaminase activity"/>
    <property type="evidence" value="ECO:0007669"/>
    <property type="project" value="UniProtKB-KW"/>
</dbReference>
<dbReference type="Pfam" id="PF01041">
    <property type="entry name" value="DegT_DnrJ_EryC1"/>
    <property type="match status" value="1"/>
</dbReference>
<evidence type="ECO:0000256" key="2">
    <source>
        <dbReference type="ARBA" id="ARBA00022576"/>
    </source>
</evidence>
<dbReference type="InterPro" id="IPR015424">
    <property type="entry name" value="PyrdxlP-dep_Trfase"/>
</dbReference>
<sequence>MRERLGRECVYVPSCRLAVYLSLRRWCAPGGTVLMSPVNDDVMVFVVLAAGLRPVMAPMPPRDGNIDIRAVPESTWRSVGAVLTTNVYGMPDDVDELRTRCDRMGIPLLEDAVHAIGTTVGDRPIGTFGTAAWGSPSPIPPARVDRCVHFVRPWCRTRRGFVYSGP</sequence>
<keyword evidence="3 6" id="KW-0808">Transferase</keyword>
<evidence type="ECO:0000313" key="7">
    <source>
        <dbReference type="Proteomes" id="UP000317378"/>
    </source>
</evidence>
<protein>
    <submittedName>
        <fullName evidence="6">DegT/DnrJ/EryC1/StrS aminotransferase family protein</fullName>
    </submittedName>
</protein>
<evidence type="ECO:0000256" key="3">
    <source>
        <dbReference type="ARBA" id="ARBA00022679"/>
    </source>
</evidence>
<keyword evidence="7" id="KW-1185">Reference proteome</keyword>
<dbReference type="GO" id="GO:0000271">
    <property type="term" value="P:polysaccharide biosynthetic process"/>
    <property type="evidence" value="ECO:0007669"/>
    <property type="project" value="TreeGrafter"/>
</dbReference>
<evidence type="ECO:0000313" key="6">
    <source>
        <dbReference type="EMBL" id="TPQ19925.1"/>
    </source>
</evidence>
<name>A0A505DDX0_9ACTN</name>
<dbReference type="AlphaFoldDB" id="A0A505DDX0"/>
<comment type="caution">
    <text evidence="6">The sequence shown here is derived from an EMBL/GenBank/DDBJ whole genome shotgun (WGS) entry which is preliminary data.</text>
</comment>
<evidence type="ECO:0000256" key="5">
    <source>
        <dbReference type="ARBA" id="ARBA00038398"/>
    </source>
</evidence>
<dbReference type="SUPFAM" id="SSF53383">
    <property type="entry name" value="PLP-dependent transferases"/>
    <property type="match status" value="1"/>
</dbReference>
<keyword evidence="2 6" id="KW-0032">Aminotransferase</keyword>
<evidence type="ECO:0000256" key="1">
    <source>
        <dbReference type="ARBA" id="ARBA00001933"/>
    </source>
</evidence>
<keyword evidence="4" id="KW-0663">Pyridoxal phosphate</keyword>
<dbReference type="GO" id="GO:0030170">
    <property type="term" value="F:pyridoxal phosphate binding"/>
    <property type="evidence" value="ECO:0007669"/>
    <property type="project" value="TreeGrafter"/>
</dbReference>